<organism evidence="2">
    <name type="scientific">Guillardia theta (strain CCMP2712)</name>
    <name type="common">Cryptophyte</name>
    <dbReference type="NCBI Taxonomy" id="905079"/>
    <lineage>
        <taxon>Eukaryota</taxon>
        <taxon>Cryptophyceae</taxon>
        <taxon>Pyrenomonadales</taxon>
        <taxon>Geminigeraceae</taxon>
        <taxon>Guillardia</taxon>
    </lineage>
</organism>
<accession>L1I9D4</accession>
<dbReference type="GO" id="GO:0005506">
    <property type="term" value="F:iron ion binding"/>
    <property type="evidence" value="ECO:0007669"/>
    <property type="project" value="InterPro"/>
</dbReference>
<dbReference type="Pfam" id="PF13225">
    <property type="entry name" value="D27-like_C"/>
    <property type="match status" value="1"/>
</dbReference>
<protein>
    <recommendedName>
        <fullName evidence="1">Beta-carotene isomerase D27-like C-terminal domain-containing protein</fullName>
    </recommendedName>
</protein>
<gene>
    <name evidence="2" type="ORF">GUITHDRAFT_56235</name>
</gene>
<dbReference type="EMBL" id="JH993168">
    <property type="protein sequence ID" value="EKX32851.1"/>
    <property type="molecule type" value="Genomic_DNA"/>
</dbReference>
<reference evidence="3" key="3">
    <citation type="submission" date="2015-06" db="UniProtKB">
        <authorList>
            <consortium name="EnsemblProtists"/>
        </authorList>
    </citation>
    <scope>IDENTIFICATION</scope>
</reference>
<dbReference type="GeneID" id="17289587"/>
<name>L1I9D4_GUITC</name>
<dbReference type="OMA" id="FAVMFSK"/>
<evidence type="ECO:0000313" key="4">
    <source>
        <dbReference type="Proteomes" id="UP000011087"/>
    </source>
</evidence>
<reference evidence="4" key="2">
    <citation type="submission" date="2012-11" db="EMBL/GenBank/DDBJ databases">
        <authorList>
            <person name="Kuo A."/>
            <person name="Curtis B.A."/>
            <person name="Tanifuji G."/>
            <person name="Burki F."/>
            <person name="Gruber A."/>
            <person name="Irimia M."/>
            <person name="Maruyama S."/>
            <person name="Arias M.C."/>
            <person name="Ball S.G."/>
            <person name="Gile G.H."/>
            <person name="Hirakawa Y."/>
            <person name="Hopkins J.F."/>
            <person name="Rensing S.A."/>
            <person name="Schmutz J."/>
            <person name="Symeonidi A."/>
            <person name="Elias M."/>
            <person name="Eveleigh R.J."/>
            <person name="Herman E.K."/>
            <person name="Klute M.J."/>
            <person name="Nakayama T."/>
            <person name="Obornik M."/>
            <person name="Reyes-Prieto A."/>
            <person name="Armbrust E.V."/>
            <person name="Aves S.J."/>
            <person name="Beiko R.G."/>
            <person name="Coutinho P."/>
            <person name="Dacks J.B."/>
            <person name="Durnford D.G."/>
            <person name="Fast N.M."/>
            <person name="Green B.R."/>
            <person name="Grisdale C."/>
            <person name="Hempe F."/>
            <person name="Henrissat B."/>
            <person name="Hoppner M.P."/>
            <person name="Ishida K.-I."/>
            <person name="Kim E."/>
            <person name="Koreny L."/>
            <person name="Kroth P.G."/>
            <person name="Liu Y."/>
            <person name="Malik S.-B."/>
            <person name="Maier U.G."/>
            <person name="McRose D."/>
            <person name="Mock T."/>
            <person name="Neilson J.A."/>
            <person name="Onodera N.T."/>
            <person name="Poole A.M."/>
            <person name="Pritham E.J."/>
            <person name="Richards T.A."/>
            <person name="Rocap G."/>
            <person name="Roy S.W."/>
            <person name="Sarai C."/>
            <person name="Schaack S."/>
            <person name="Shirato S."/>
            <person name="Slamovits C.H."/>
            <person name="Spencer D.F."/>
            <person name="Suzuki S."/>
            <person name="Worden A.Z."/>
            <person name="Zauner S."/>
            <person name="Barry K."/>
            <person name="Bell C."/>
            <person name="Bharti A.K."/>
            <person name="Crow J.A."/>
            <person name="Grimwood J."/>
            <person name="Kramer R."/>
            <person name="Lindquist E."/>
            <person name="Lucas S."/>
            <person name="Salamov A."/>
            <person name="McFadden G.I."/>
            <person name="Lane C.E."/>
            <person name="Keeling P.J."/>
            <person name="Gray M.W."/>
            <person name="Grigoriev I.V."/>
            <person name="Archibald J.M."/>
        </authorList>
    </citation>
    <scope>NUCLEOTIDE SEQUENCE</scope>
    <source>
        <strain evidence="4">CCMP2712</strain>
    </source>
</reference>
<dbReference type="eggNOG" id="ENOG502R5D2">
    <property type="taxonomic scope" value="Eukaryota"/>
</dbReference>
<evidence type="ECO:0000313" key="2">
    <source>
        <dbReference type="EMBL" id="EKX32851.1"/>
    </source>
</evidence>
<proteinExistence type="predicted"/>
<reference evidence="2 4" key="1">
    <citation type="journal article" date="2012" name="Nature">
        <title>Algal genomes reveal evolutionary mosaicism and the fate of nucleomorphs.</title>
        <authorList>
            <consortium name="DOE Joint Genome Institute"/>
            <person name="Curtis B.A."/>
            <person name="Tanifuji G."/>
            <person name="Burki F."/>
            <person name="Gruber A."/>
            <person name="Irimia M."/>
            <person name="Maruyama S."/>
            <person name="Arias M.C."/>
            <person name="Ball S.G."/>
            <person name="Gile G.H."/>
            <person name="Hirakawa Y."/>
            <person name="Hopkins J.F."/>
            <person name="Kuo A."/>
            <person name="Rensing S.A."/>
            <person name="Schmutz J."/>
            <person name="Symeonidi A."/>
            <person name="Elias M."/>
            <person name="Eveleigh R.J."/>
            <person name="Herman E.K."/>
            <person name="Klute M.J."/>
            <person name="Nakayama T."/>
            <person name="Obornik M."/>
            <person name="Reyes-Prieto A."/>
            <person name="Armbrust E.V."/>
            <person name="Aves S.J."/>
            <person name="Beiko R.G."/>
            <person name="Coutinho P."/>
            <person name="Dacks J.B."/>
            <person name="Durnford D.G."/>
            <person name="Fast N.M."/>
            <person name="Green B.R."/>
            <person name="Grisdale C.J."/>
            <person name="Hempel F."/>
            <person name="Henrissat B."/>
            <person name="Hoppner M.P."/>
            <person name="Ishida K."/>
            <person name="Kim E."/>
            <person name="Koreny L."/>
            <person name="Kroth P.G."/>
            <person name="Liu Y."/>
            <person name="Malik S.B."/>
            <person name="Maier U.G."/>
            <person name="McRose D."/>
            <person name="Mock T."/>
            <person name="Neilson J.A."/>
            <person name="Onodera N.T."/>
            <person name="Poole A.M."/>
            <person name="Pritham E.J."/>
            <person name="Richards T.A."/>
            <person name="Rocap G."/>
            <person name="Roy S.W."/>
            <person name="Sarai C."/>
            <person name="Schaack S."/>
            <person name="Shirato S."/>
            <person name="Slamovits C.H."/>
            <person name="Spencer D.F."/>
            <person name="Suzuki S."/>
            <person name="Worden A.Z."/>
            <person name="Zauner S."/>
            <person name="Barry K."/>
            <person name="Bell C."/>
            <person name="Bharti A.K."/>
            <person name="Crow J.A."/>
            <person name="Grimwood J."/>
            <person name="Kramer R."/>
            <person name="Lindquist E."/>
            <person name="Lucas S."/>
            <person name="Salamov A."/>
            <person name="McFadden G.I."/>
            <person name="Lane C.E."/>
            <person name="Keeling P.J."/>
            <person name="Gray M.W."/>
            <person name="Grigoriev I.V."/>
            <person name="Archibald J.M."/>
        </authorList>
    </citation>
    <scope>NUCLEOTIDE SEQUENCE</scope>
    <source>
        <strain evidence="2 4">CCMP2712</strain>
    </source>
</reference>
<keyword evidence="4" id="KW-1185">Reference proteome</keyword>
<dbReference type="PANTHER" id="PTHR33591">
    <property type="entry name" value="BETA-CAROTENE ISOMERASE D27"/>
    <property type="match status" value="1"/>
</dbReference>
<feature type="non-terminal residue" evidence="2">
    <location>
        <position position="1"/>
    </location>
</feature>
<dbReference type="KEGG" id="gtt:GUITHDRAFT_56235"/>
<sequence>RHAGPATPPPSYKDELWWDRTALSMFRGAMVKNLGQDVMEQGYDGVMRLALMLNQRYEPLETRARTRSILRSLFPVFIIKLFPLMFARPFPAFSAKLNAYITSVTCSWLMGPMKLFDLKAEEMEDDWGDDAGKSQGILVERCRFLEESGCASVCINTCKVPTQEFFIKDMGIPLSMEPNYDTFECEFKFGKRPLQQDTDEIFTTPCFQQCPSK</sequence>
<dbReference type="EnsemblProtists" id="EKX32851">
    <property type="protein sequence ID" value="EKX32851"/>
    <property type="gene ID" value="GUITHDRAFT_56235"/>
</dbReference>
<feature type="domain" description="Beta-carotene isomerase D27-like C-terminal" evidence="1">
    <location>
        <begin position="108"/>
        <end position="196"/>
    </location>
</feature>
<evidence type="ECO:0000259" key="1">
    <source>
        <dbReference type="Pfam" id="PF13225"/>
    </source>
</evidence>
<dbReference type="RefSeq" id="XP_005819831.1">
    <property type="nucleotide sequence ID" value="XM_005819774.1"/>
</dbReference>
<dbReference type="AlphaFoldDB" id="L1I9D4"/>
<dbReference type="InterPro" id="IPR025114">
    <property type="entry name" value="D27-like_C"/>
</dbReference>
<feature type="non-terminal residue" evidence="2">
    <location>
        <position position="213"/>
    </location>
</feature>
<dbReference type="HOGENOM" id="CLU_076741_1_1_1"/>
<dbReference type="STRING" id="905079.L1I9D4"/>
<evidence type="ECO:0000313" key="3">
    <source>
        <dbReference type="EnsemblProtists" id="EKX32851"/>
    </source>
</evidence>
<dbReference type="InterPro" id="IPR038938">
    <property type="entry name" value="D27-like"/>
</dbReference>
<dbReference type="OrthoDB" id="416096at2759"/>
<dbReference type="Proteomes" id="UP000011087">
    <property type="component" value="Unassembled WGS sequence"/>
</dbReference>
<dbReference type="PaxDb" id="55529-EKX32851"/>
<dbReference type="PANTHER" id="PTHR33591:SF2">
    <property type="entry name" value="BETA-CAROTENE ISOMERASE D27"/>
    <property type="match status" value="1"/>
</dbReference>